<dbReference type="AlphaFoldDB" id="A0ABD3DZC9"/>
<name>A0ABD3DZC9_9LAMI</name>
<sequence length="218" mass="24242">MDRKENGLIGDNSHPNHFSDDGEGSVLSSNFFMDHVGEVVLTYTAYGLSWKLVDSLRNRFLKGQDLAGVLPPSLAKLPHIKTIDLTRNYPSGTIHPEWASTKLEYLSLETNMFTGSVPAELGKLTNLVNLILSTNNLTNKLPIELKNLKKLNELLSSNTFTFTGKVPSFGSWTNLTMLELQASGFEGPIPSSISLLKNLTELVQNNMFELADRFLQNR</sequence>
<proteinExistence type="predicted"/>
<gene>
    <name evidence="3" type="ORF">CASFOL_008129</name>
</gene>
<evidence type="ECO:0000313" key="3">
    <source>
        <dbReference type="EMBL" id="KAL3647161.1"/>
    </source>
</evidence>
<dbReference type="EMBL" id="JAVIJP010000009">
    <property type="protein sequence ID" value="KAL3647161.1"/>
    <property type="molecule type" value="Genomic_DNA"/>
</dbReference>
<dbReference type="GO" id="GO:0016020">
    <property type="term" value="C:membrane"/>
    <property type="evidence" value="ECO:0007669"/>
    <property type="project" value="UniProtKB-SubCell"/>
</dbReference>
<comment type="subcellular location">
    <subcellularLocation>
        <location evidence="1">Membrane</location>
        <topology evidence="1">Single-pass type I membrane protein</topology>
    </subcellularLocation>
</comment>
<evidence type="ECO:0000256" key="2">
    <source>
        <dbReference type="SAM" id="MobiDB-lite"/>
    </source>
</evidence>
<evidence type="ECO:0000313" key="4">
    <source>
        <dbReference type="Proteomes" id="UP001632038"/>
    </source>
</evidence>
<dbReference type="InterPro" id="IPR032675">
    <property type="entry name" value="LRR_dom_sf"/>
</dbReference>
<dbReference type="PANTHER" id="PTHR48006:SF66">
    <property type="entry name" value="PROTEIN KINASE DOMAIN-CONTAINING PROTEIN"/>
    <property type="match status" value="1"/>
</dbReference>
<dbReference type="Proteomes" id="UP001632038">
    <property type="component" value="Unassembled WGS sequence"/>
</dbReference>
<accession>A0ABD3DZC9</accession>
<dbReference type="Pfam" id="PF13855">
    <property type="entry name" value="LRR_8"/>
    <property type="match status" value="1"/>
</dbReference>
<keyword evidence="4" id="KW-1185">Reference proteome</keyword>
<dbReference type="SUPFAM" id="SSF52058">
    <property type="entry name" value="L domain-like"/>
    <property type="match status" value="1"/>
</dbReference>
<organism evidence="3 4">
    <name type="scientific">Castilleja foliolosa</name>
    <dbReference type="NCBI Taxonomy" id="1961234"/>
    <lineage>
        <taxon>Eukaryota</taxon>
        <taxon>Viridiplantae</taxon>
        <taxon>Streptophyta</taxon>
        <taxon>Embryophyta</taxon>
        <taxon>Tracheophyta</taxon>
        <taxon>Spermatophyta</taxon>
        <taxon>Magnoliopsida</taxon>
        <taxon>eudicotyledons</taxon>
        <taxon>Gunneridae</taxon>
        <taxon>Pentapetalae</taxon>
        <taxon>asterids</taxon>
        <taxon>lamiids</taxon>
        <taxon>Lamiales</taxon>
        <taxon>Orobanchaceae</taxon>
        <taxon>Pedicularideae</taxon>
        <taxon>Castillejinae</taxon>
        <taxon>Castilleja</taxon>
    </lineage>
</organism>
<evidence type="ECO:0000256" key="1">
    <source>
        <dbReference type="ARBA" id="ARBA00004479"/>
    </source>
</evidence>
<feature type="region of interest" description="Disordered" evidence="2">
    <location>
        <begin position="1"/>
        <end position="20"/>
    </location>
</feature>
<dbReference type="InterPro" id="IPR001611">
    <property type="entry name" value="Leu-rich_rpt"/>
</dbReference>
<reference evidence="4" key="1">
    <citation type="journal article" date="2024" name="IScience">
        <title>Strigolactones Initiate the Formation of Haustorium-like Structures in Castilleja.</title>
        <authorList>
            <person name="Buerger M."/>
            <person name="Peterson D."/>
            <person name="Chory J."/>
        </authorList>
    </citation>
    <scope>NUCLEOTIDE SEQUENCE [LARGE SCALE GENOMIC DNA]</scope>
</reference>
<dbReference type="Gene3D" id="3.80.10.10">
    <property type="entry name" value="Ribonuclease Inhibitor"/>
    <property type="match status" value="1"/>
</dbReference>
<protein>
    <submittedName>
        <fullName evidence="3">Uncharacterized protein</fullName>
    </submittedName>
</protein>
<dbReference type="InterPro" id="IPR051824">
    <property type="entry name" value="LRR_Rcpt-Like_S/T_Kinase"/>
</dbReference>
<comment type="caution">
    <text evidence="3">The sequence shown here is derived from an EMBL/GenBank/DDBJ whole genome shotgun (WGS) entry which is preliminary data.</text>
</comment>
<dbReference type="PANTHER" id="PTHR48006">
    <property type="entry name" value="LEUCINE-RICH REPEAT-CONTAINING PROTEIN DDB_G0281931-RELATED"/>
    <property type="match status" value="1"/>
</dbReference>